<protein>
    <recommendedName>
        <fullName evidence="2">PIN domain-containing protein</fullName>
    </recommendedName>
</protein>
<name>A0AAD2FT91_9STRA</name>
<feature type="domain" description="PIN" evidence="2">
    <location>
        <begin position="91"/>
        <end position="133"/>
    </location>
</feature>
<accession>A0AAD2FT91</accession>
<evidence type="ECO:0000313" key="4">
    <source>
        <dbReference type="Proteomes" id="UP001295423"/>
    </source>
</evidence>
<evidence type="ECO:0000256" key="1">
    <source>
        <dbReference type="SAM" id="SignalP"/>
    </source>
</evidence>
<dbReference type="Pfam" id="PF13638">
    <property type="entry name" value="PIN_4"/>
    <property type="match status" value="1"/>
</dbReference>
<dbReference type="AlphaFoldDB" id="A0AAD2FT91"/>
<gene>
    <name evidence="3" type="ORF">CYCCA115_LOCUS13396</name>
</gene>
<keyword evidence="4" id="KW-1185">Reference proteome</keyword>
<sequence length="156" mass="17557">MRVLQIFLALCVLKVYALSPAIGRSKKQNHYIIDGNNLLHSKGVPRQADVLTEKLKPIATLEPVILVFDGRPGLERSETEEGNFRRVQLGEGMSSDDFILEEIVAIASESKENRVKLVTADKRLRTKALQKGQTVKTVVNPVTFWKKYRPRMGGLK</sequence>
<keyword evidence="1" id="KW-0732">Signal</keyword>
<organism evidence="3 4">
    <name type="scientific">Cylindrotheca closterium</name>
    <dbReference type="NCBI Taxonomy" id="2856"/>
    <lineage>
        <taxon>Eukaryota</taxon>
        <taxon>Sar</taxon>
        <taxon>Stramenopiles</taxon>
        <taxon>Ochrophyta</taxon>
        <taxon>Bacillariophyta</taxon>
        <taxon>Bacillariophyceae</taxon>
        <taxon>Bacillariophycidae</taxon>
        <taxon>Bacillariales</taxon>
        <taxon>Bacillariaceae</taxon>
        <taxon>Cylindrotheca</taxon>
    </lineage>
</organism>
<proteinExistence type="predicted"/>
<dbReference type="EMBL" id="CAKOGP040001799">
    <property type="protein sequence ID" value="CAJ1952115.1"/>
    <property type="molecule type" value="Genomic_DNA"/>
</dbReference>
<comment type="caution">
    <text evidence="3">The sequence shown here is derived from an EMBL/GenBank/DDBJ whole genome shotgun (WGS) entry which is preliminary data.</text>
</comment>
<dbReference type="Proteomes" id="UP001295423">
    <property type="component" value="Unassembled WGS sequence"/>
</dbReference>
<evidence type="ECO:0000313" key="3">
    <source>
        <dbReference type="EMBL" id="CAJ1952115.1"/>
    </source>
</evidence>
<evidence type="ECO:0000259" key="2">
    <source>
        <dbReference type="Pfam" id="PF13638"/>
    </source>
</evidence>
<reference evidence="3" key="1">
    <citation type="submission" date="2023-08" db="EMBL/GenBank/DDBJ databases">
        <authorList>
            <person name="Audoor S."/>
            <person name="Bilcke G."/>
        </authorList>
    </citation>
    <scope>NUCLEOTIDE SEQUENCE</scope>
</reference>
<feature type="chain" id="PRO_5041998569" description="PIN domain-containing protein" evidence="1">
    <location>
        <begin position="18"/>
        <end position="156"/>
    </location>
</feature>
<feature type="signal peptide" evidence="1">
    <location>
        <begin position="1"/>
        <end position="17"/>
    </location>
</feature>
<dbReference type="InterPro" id="IPR002716">
    <property type="entry name" value="PIN_dom"/>
</dbReference>